<feature type="region of interest" description="Disordered" evidence="4">
    <location>
        <begin position="198"/>
        <end position="223"/>
    </location>
</feature>
<evidence type="ECO:0000256" key="3">
    <source>
        <dbReference type="ARBA" id="ARBA00022833"/>
    </source>
</evidence>
<dbReference type="PANTHER" id="PTHR21402">
    <property type="entry name" value="GAMETOCYTE SPECIFIC FACTOR 1-RELATED"/>
    <property type="match status" value="1"/>
</dbReference>
<evidence type="ECO:0000256" key="5">
    <source>
        <dbReference type="SAM" id="SignalP"/>
    </source>
</evidence>
<feature type="chain" id="PRO_5020025780" evidence="5">
    <location>
        <begin position="22"/>
        <end position="361"/>
    </location>
</feature>
<dbReference type="GO" id="GO:0008270">
    <property type="term" value="F:zinc ion binding"/>
    <property type="evidence" value="ECO:0007669"/>
    <property type="project" value="UniProtKB-KW"/>
</dbReference>
<sequence>MKRKLAPLCVVCLAFIKMAATAAIAAREKQLKKLRNFVDKTGKQLDSILGSLKWTKERILEKKGYVVCPFDPGHKMPASSLDKHLELCSWLKEGYTRAEKEEAPPSSHFFYANSTSVVPVLIDRETQQKVITEAAFRGEVAAEACQKVKNVPLTMARCIVELSPAERFAIYDYTVARAKAANKTPSIKLADLQINFEKKDNDQEHPPSELEIKSKMRDYKRRRQSYRAKNVHITRKSYTEVLREVIENQADYLRHMLKEDDESIAVSERPTRVSGSSRTESQAPPSSVREAREASVASSKRRRSLTPEPRKTAREKTHHASDTSSRHRSSNGHEHRKHRHHHHKGKHKHKHKSKRSPGSED</sequence>
<dbReference type="InterPro" id="IPR051591">
    <property type="entry name" value="UPF0224_FAM112_RNA_Proc"/>
</dbReference>
<evidence type="ECO:0000256" key="4">
    <source>
        <dbReference type="SAM" id="MobiDB-lite"/>
    </source>
</evidence>
<feature type="domain" description="CHHC U11-48K-type" evidence="6">
    <location>
        <begin position="65"/>
        <end position="92"/>
    </location>
</feature>
<reference evidence="7" key="1">
    <citation type="submission" date="2019-04" db="EMBL/GenBank/DDBJ databases">
        <title>An insight into the mialome of Ixodes scapularis.</title>
        <authorList>
            <person name="Ribeiro J.M."/>
            <person name="Mather T.N."/>
            <person name="Karim S."/>
        </authorList>
    </citation>
    <scope>NUCLEOTIDE SEQUENCE</scope>
</reference>
<organism evidence="7">
    <name type="scientific">Ixodes scapularis</name>
    <name type="common">Black-legged tick</name>
    <name type="synonym">Deer tick</name>
    <dbReference type="NCBI Taxonomy" id="6945"/>
    <lineage>
        <taxon>Eukaryota</taxon>
        <taxon>Metazoa</taxon>
        <taxon>Ecdysozoa</taxon>
        <taxon>Arthropoda</taxon>
        <taxon>Chelicerata</taxon>
        <taxon>Arachnida</taxon>
        <taxon>Acari</taxon>
        <taxon>Parasitiformes</taxon>
        <taxon>Ixodida</taxon>
        <taxon>Ixodoidea</taxon>
        <taxon>Ixodidae</taxon>
        <taxon>Ixodinae</taxon>
        <taxon>Ixodes</taxon>
    </lineage>
</organism>
<evidence type="ECO:0000256" key="1">
    <source>
        <dbReference type="ARBA" id="ARBA00022723"/>
    </source>
</evidence>
<feature type="compositionally biased region" description="Basic and acidic residues" evidence="4">
    <location>
        <begin position="308"/>
        <end position="325"/>
    </location>
</feature>
<dbReference type="AlphaFoldDB" id="A0A4D5RE30"/>
<evidence type="ECO:0000313" key="7">
    <source>
        <dbReference type="EMBL" id="MOY35124.1"/>
    </source>
</evidence>
<evidence type="ECO:0000259" key="6">
    <source>
        <dbReference type="PROSITE" id="PS51800"/>
    </source>
</evidence>
<keyword evidence="1" id="KW-0479">Metal-binding</keyword>
<dbReference type="OrthoDB" id="69229at2759"/>
<evidence type="ECO:0000256" key="2">
    <source>
        <dbReference type="ARBA" id="ARBA00022771"/>
    </source>
</evidence>
<keyword evidence="5" id="KW-0732">Signal</keyword>
<dbReference type="EMBL" id="GHJT01001153">
    <property type="protein sequence ID" value="MOY35124.1"/>
    <property type="molecule type" value="Transcribed_RNA"/>
</dbReference>
<protein>
    <submittedName>
        <fullName evidence="7">Putative conserved secreted protein</fullName>
    </submittedName>
</protein>
<proteinExistence type="predicted"/>
<accession>A0A4D5RE30</accession>
<feature type="signal peptide" evidence="5">
    <location>
        <begin position="1"/>
        <end position="21"/>
    </location>
</feature>
<dbReference type="VEuPathDB" id="VectorBase:ISCP_031615"/>
<feature type="region of interest" description="Disordered" evidence="4">
    <location>
        <begin position="263"/>
        <end position="361"/>
    </location>
</feature>
<dbReference type="Pfam" id="PF05253">
    <property type="entry name" value="zf-U11-48K"/>
    <property type="match status" value="1"/>
</dbReference>
<dbReference type="PROSITE" id="PS51800">
    <property type="entry name" value="ZF_CHHC_U11_48K"/>
    <property type="match status" value="1"/>
</dbReference>
<keyword evidence="2" id="KW-0863">Zinc-finger</keyword>
<dbReference type="InterPro" id="IPR022776">
    <property type="entry name" value="TRM13/UPF0224_CHHC_Znf_dom"/>
</dbReference>
<dbReference type="PANTHER" id="PTHR21402:SF10">
    <property type="entry name" value="U11_U12 SMALL NUCLEAR RIBONUCLEOPROTEIN 48 KDA PROTEIN"/>
    <property type="match status" value="1"/>
</dbReference>
<feature type="compositionally biased region" description="Polar residues" evidence="4">
    <location>
        <begin position="273"/>
        <end position="285"/>
    </location>
</feature>
<feature type="compositionally biased region" description="Basic residues" evidence="4">
    <location>
        <begin position="326"/>
        <end position="355"/>
    </location>
</feature>
<feature type="compositionally biased region" description="Basic and acidic residues" evidence="4">
    <location>
        <begin position="198"/>
        <end position="217"/>
    </location>
</feature>
<keyword evidence="3" id="KW-0862">Zinc</keyword>
<name>A0A4D5RE30_IXOSC</name>